<evidence type="ECO:0000313" key="12">
    <source>
        <dbReference type="Proteomes" id="UP000229740"/>
    </source>
</evidence>
<dbReference type="PANTHER" id="PTHR34405">
    <property type="entry name" value="CRISPR-ASSOCIATED ENDORIBONUCLEASE CAS2"/>
    <property type="match status" value="1"/>
</dbReference>
<keyword evidence="7 9" id="KW-0460">Magnesium</keyword>
<sequence length="91" mass="10805">MYTIVSYDIQHDRRRGKLFKVLKDYGTWVQYSVFECDLSRKDFLKLRHRLKALLKDGDDDSVRFYPLCEDCRRSIERIGGVVPSDDMTVII</sequence>
<dbReference type="GO" id="GO:0043571">
    <property type="term" value="P:maintenance of CRISPR repeat elements"/>
    <property type="evidence" value="ECO:0007669"/>
    <property type="project" value="UniProtKB-UniRule"/>
</dbReference>
<dbReference type="GO" id="GO:0046872">
    <property type="term" value="F:metal ion binding"/>
    <property type="evidence" value="ECO:0007669"/>
    <property type="project" value="UniProtKB-UniRule"/>
</dbReference>
<comment type="caution">
    <text evidence="11">The sequence shown here is derived from an EMBL/GenBank/DDBJ whole genome shotgun (WGS) entry which is preliminary data.</text>
</comment>
<dbReference type="AlphaFoldDB" id="A0A2G6E5N0"/>
<keyword evidence="5 9" id="KW-0255">Endonuclease</keyword>
<accession>A0A2G6E5N0</accession>
<evidence type="ECO:0000256" key="1">
    <source>
        <dbReference type="ARBA" id="ARBA00001946"/>
    </source>
</evidence>
<evidence type="ECO:0000256" key="7">
    <source>
        <dbReference type="ARBA" id="ARBA00022842"/>
    </source>
</evidence>
<protein>
    <recommendedName>
        <fullName evidence="9">CRISPR-associated endoribonuclease Cas2</fullName>
        <ecNumber evidence="9">3.1.-.-</ecNumber>
    </recommendedName>
</protein>
<evidence type="ECO:0000256" key="3">
    <source>
        <dbReference type="ARBA" id="ARBA00022722"/>
    </source>
</evidence>
<dbReference type="Pfam" id="PF09827">
    <property type="entry name" value="CRISPR_Cas2"/>
    <property type="match status" value="1"/>
</dbReference>
<organism evidence="11 12">
    <name type="scientific">candidate division KSB3 bacterium</name>
    <dbReference type="NCBI Taxonomy" id="2044937"/>
    <lineage>
        <taxon>Bacteria</taxon>
        <taxon>candidate division KSB3</taxon>
    </lineage>
</organism>
<dbReference type="SUPFAM" id="SSF143430">
    <property type="entry name" value="TTP0101/SSO1404-like"/>
    <property type="match status" value="1"/>
</dbReference>
<dbReference type="GO" id="GO:0004521">
    <property type="term" value="F:RNA endonuclease activity"/>
    <property type="evidence" value="ECO:0007669"/>
    <property type="project" value="UniProtKB-UniRule"/>
</dbReference>
<dbReference type="PIRSF" id="PIRSF032582">
    <property type="entry name" value="Cas2"/>
    <property type="match status" value="1"/>
</dbReference>
<dbReference type="Gene3D" id="3.30.70.240">
    <property type="match status" value="1"/>
</dbReference>
<comment type="function">
    <text evidence="9">CRISPR (clustered regularly interspaced short palindromic repeat), is an adaptive immune system that provides protection against mobile genetic elements (viruses, transposable elements and conjugative plasmids). CRISPR clusters contain sequences complementary to antecedent mobile elements and target invading nucleic acids. CRISPR clusters are transcribed and processed into CRISPR RNA (crRNA). Functions as a ssRNA-specific endoribonuclease. Involved in the integration of spacer DNA into the CRISPR cassette.</text>
</comment>
<dbReference type="GO" id="GO:0051607">
    <property type="term" value="P:defense response to virus"/>
    <property type="evidence" value="ECO:0007669"/>
    <property type="project" value="UniProtKB-UniRule"/>
</dbReference>
<evidence type="ECO:0000256" key="5">
    <source>
        <dbReference type="ARBA" id="ARBA00022759"/>
    </source>
</evidence>
<evidence type="ECO:0000256" key="8">
    <source>
        <dbReference type="ARBA" id="ARBA00023118"/>
    </source>
</evidence>
<keyword evidence="4 9" id="KW-0479">Metal-binding</keyword>
<dbReference type="HAMAP" id="MF_01471">
    <property type="entry name" value="Cas2"/>
    <property type="match status" value="1"/>
</dbReference>
<feature type="binding site" evidence="9">
    <location>
        <position position="8"/>
    </location>
    <ligand>
        <name>Mg(2+)</name>
        <dbReference type="ChEBI" id="CHEBI:18420"/>
        <note>catalytic</note>
    </ligand>
</feature>
<dbReference type="InterPro" id="IPR019199">
    <property type="entry name" value="Virulence_VapD/CRISPR_Cas2"/>
</dbReference>
<dbReference type="NCBIfam" id="TIGR01573">
    <property type="entry name" value="cas2"/>
    <property type="match status" value="1"/>
</dbReference>
<evidence type="ECO:0000313" key="11">
    <source>
        <dbReference type="EMBL" id="PID57081.1"/>
    </source>
</evidence>
<dbReference type="InterPro" id="IPR021127">
    <property type="entry name" value="CRISPR_associated_Cas2"/>
</dbReference>
<evidence type="ECO:0000256" key="6">
    <source>
        <dbReference type="ARBA" id="ARBA00022801"/>
    </source>
</evidence>
<keyword evidence="6 9" id="KW-0378">Hydrolase</keyword>
<dbReference type="PANTHER" id="PTHR34405:SF3">
    <property type="entry name" value="CRISPR-ASSOCIATED ENDORIBONUCLEASE CAS2 3"/>
    <property type="match status" value="1"/>
</dbReference>
<evidence type="ECO:0000256" key="9">
    <source>
        <dbReference type="HAMAP-Rule" id="MF_01471"/>
    </source>
</evidence>
<dbReference type="GO" id="GO:0016787">
    <property type="term" value="F:hydrolase activity"/>
    <property type="evidence" value="ECO:0007669"/>
    <property type="project" value="UniProtKB-KW"/>
</dbReference>
<gene>
    <name evidence="9 11" type="primary">cas2</name>
    <name evidence="11" type="ORF">CSB45_08610</name>
</gene>
<keyword evidence="3 9" id="KW-0540">Nuclease</keyword>
<dbReference type="EMBL" id="PDPS01000029">
    <property type="protein sequence ID" value="PID57081.1"/>
    <property type="molecule type" value="Genomic_DNA"/>
</dbReference>
<dbReference type="CDD" id="cd09725">
    <property type="entry name" value="Cas2_I_II_III"/>
    <property type="match status" value="1"/>
</dbReference>
<name>A0A2G6E5N0_9BACT</name>
<reference evidence="11 12" key="1">
    <citation type="submission" date="2017-10" db="EMBL/GenBank/DDBJ databases">
        <title>Novel microbial diversity and functional potential in the marine mammal oral microbiome.</title>
        <authorList>
            <person name="Dudek N.K."/>
            <person name="Sun C.L."/>
            <person name="Burstein D."/>
            <person name="Kantor R.S."/>
            <person name="Aliaga Goltsman D.S."/>
            <person name="Bik E.M."/>
            <person name="Thomas B.C."/>
            <person name="Banfield J.F."/>
            <person name="Relman D.A."/>
        </authorList>
    </citation>
    <scope>NUCLEOTIDE SEQUENCE [LARGE SCALE GENOMIC DNA]</scope>
    <source>
        <strain evidence="11">DOLZORAL124_49_17</strain>
    </source>
</reference>
<evidence type="ECO:0000256" key="10">
    <source>
        <dbReference type="PIRNR" id="PIRNR032582"/>
    </source>
</evidence>
<dbReference type="EC" id="3.1.-.-" evidence="9"/>
<comment type="subunit">
    <text evidence="9">Homodimer, forms a heterotetramer with a Cas1 homodimer.</text>
</comment>
<proteinExistence type="inferred from homology"/>
<evidence type="ECO:0000256" key="2">
    <source>
        <dbReference type="ARBA" id="ARBA00009959"/>
    </source>
</evidence>
<dbReference type="Proteomes" id="UP000229740">
    <property type="component" value="Unassembled WGS sequence"/>
</dbReference>
<comment type="similarity">
    <text evidence="2 9 10">Belongs to the CRISPR-associated endoribonuclease Cas2 protein family.</text>
</comment>
<evidence type="ECO:0000256" key="4">
    <source>
        <dbReference type="ARBA" id="ARBA00022723"/>
    </source>
</evidence>
<keyword evidence="8 9" id="KW-0051">Antiviral defense</keyword>
<comment type="cofactor">
    <cofactor evidence="1 9">
        <name>Mg(2+)</name>
        <dbReference type="ChEBI" id="CHEBI:18420"/>
    </cofactor>
</comment>